<sequence length="70" mass="8237">MIHAIEQTRLLVNAVQMSCKTIYQETLVGYEVELGASHAWVDMWENLTLMSRNLTTLREELWDLKDILRD</sequence>
<accession>A0A9X0B074</accession>
<dbReference type="EMBL" id="JAPEIS010000001">
    <property type="protein sequence ID" value="KAJ8070678.1"/>
    <property type="molecule type" value="Genomic_DNA"/>
</dbReference>
<evidence type="ECO:0000313" key="2">
    <source>
        <dbReference type="Proteomes" id="UP001152300"/>
    </source>
</evidence>
<dbReference type="OrthoDB" id="10520975at2759"/>
<proteinExistence type="predicted"/>
<dbReference type="Proteomes" id="UP001152300">
    <property type="component" value="Unassembled WGS sequence"/>
</dbReference>
<dbReference type="AlphaFoldDB" id="A0A9X0B074"/>
<comment type="caution">
    <text evidence="1">The sequence shown here is derived from an EMBL/GenBank/DDBJ whole genome shotgun (WGS) entry which is preliminary data.</text>
</comment>
<reference evidence="1" key="1">
    <citation type="submission" date="2022-11" db="EMBL/GenBank/DDBJ databases">
        <title>Genome Resource of Sclerotinia nivalis Strain SnTB1, a Plant Pathogen Isolated from American Ginseng.</title>
        <authorList>
            <person name="Fan S."/>
        </authorList>
    </citation>
    <scope>NUCLEOTIDE SEQUENCE</scope>
    <source>
        <strain evidence="1">SnTB1</strain>
    </source>
</reference>
<gene>
    <name evidence="1" type="ORF">OCU04_001049</name>
</gene>
<name>A0A9X0B074_9HELO</name>
<protein>
    <submittedName>
        <fullName evidence="1">Uncharacterized protein</fullName>
    </submittedName>
</protein>
<keyword evidence="2" id="KW-1185">Reference proteome</keyword>
<organism evidence="1 2">
    <name type="scientific">Sclerotinia nivalis</name>
    <dbReference type="NCBI Taxonomy" id="352851"/>
    <lineage>
        <taxon>Eukaryota</taxon>
        <taxon>Fungi</taxon>
        <taxon>Dikarya</taxon>
        <taxon>Ascomycota</taxon>
        <taxon>Pezizomycotina</taxon>
        <taxon>Leotiomycetes</taxon>
        <taxon>Helotiales</taxon>
        <taxon>Sclerotiniaceae</taxon>
        <taxon>Sclerotinia</taxon>
    </lineage>
</organism>
<evidence type="ECO:0000313" key="1">
    <source>
        <dbReference type="EMBL" id="KAJ8070678.1"/>
    </source>
</evidence>